<dbReference type="Gene3D" id="3.30.565.10">
    <property type="entry name" value="Histidine kinase-like ATPase, C-terminal domain"/>
    <property type="match status" value="1"/>
</dbReference>
<evidence type="ECO:0000256" key="13">
    <source>
        <dbReference type="PROSITE-ProRule" id="PRU00169"/>
    </source>
</evidence>
<feature type="region of interest" description="Disordered" evidence="15">
    <location>
        <begin position="441"/>
        <end position="495"/>
    </location>
</feature>
<dbReference type="Pfam" id="PF02518">
    <property type="entry name" value="HATPase_c"/>
    <property type="match status" value="1"/>
</dbReference>
<keyword evidence="14" id="KW-0175">Coiled coil</keyword>
<dbReference type="Pfam" id="PF13191">
    <property type="entry name" value="AAA_16"/>
    <property type="match status" value="1"/>
</dbReference>
<evidence type="ECO:0000256" key="6">
    <source>
        <dbReference type="ARBA" id="ARBA00022679"/>
    </source>
</evidence>
<keyword evidence="8" id="KW-0547">Nucleotide-binding</keyword>
<dbReference type="GO" id="GO:0005524">
    <property type="term" value="F:ATP binding"/>
    <property type="evidence" value="ECO:0007669"/>
    <property type="project" value="UniProtKB-KW"/>
</dbReference>
<proteinExistence type="predicted"/>
<dbReference type="InterPro" id="IPR001789">
    <property type="entry name" value="Sig_transdc_resp-reg_receiver"/>
</dbReference>
<organism evidence="20">
    <name type="scientific">Dissoconium aciculare CBS 342.82</name>
    <dbReference type="NCBI Taxonomy" id="1314786"/>
    <lineage>
        <taxon>Eukaryota</taxon>
        <taxon>Fungi</taxon>
        <taxon>Dikarya</taxon>
        <taxon>Ascomycota</taxon>
        <taxon>Pezizomycotina</taxon>
        <taxon>Dothideomycetes</taxon>
        <taxon>Dothideomycetidae</taxon>
        <taxon>Mycosphaerellales</taxon>
        <taxon>Dissoconiaceae</taxon>
        <taxon>Dissoconium</taxon>
    </lineage>
</organism>
<dbReference type="InterPro" id="IPR041664">
    <property type="entry name" value="AAA_16"/>
</dbReference>
<dbReference type="PROSITE" id="PS50109">
    <property type="entry name" value="HIS_KIN"/>
    <property type="match status" value="1"/>
</dbReference>
<dbReference type="SUPFAM" id="SSF52540">
    <property type="entry name" value="P-loop containing nucleoside triphosphate hydrolases"/>
    <property type="match status" value="1"/>
</dbReference>
<dbReference type="CDD" id="cd00082">
    <property type="entry name" value="HisKA"/>
    <property type="match status" value="1"/>
</dbReference>
<dbReference type="SUPFAM" id="SSF56112">
    <property type="entry name" value="Protein kinase-like (PK-like)"/>
    <property type="match status" value="1"/>
</dbReference>
<name>A0A6J3LQ31_9PEZI</name>
<dbReference type="PROSITE" id="PS50011">
    <property type="entry name" value="PROTEIN_KINASE_DOM"/>
    <property type="match status" value="1"/>
</dbReference>
<dbReference type="GO" id="GO:0009927">
    <property type="term" value="F:histidine phosphotransfer kinase activity"/>
    <property type="evidence" value="ECO:0007669"/>
    <property type="project" value="TreeGrafter"/>
</dbReference>
<dbReference type="OrthoDB" id="60033at2759"/>
<dbReference type="SUPFAM" id="SSF47384">
    <property type="entry name" value="Homodimeric domain of signal transducing histidine kinase"/>
    <property type="match status" value="1"/>
</dbReference>
<dbReference type="FunFam" id="3.30.565.10:FF:000010">
    <property type="entry name" value="Sensor histidine kinase RcsC"/>
    <property type="match status" value="1"/>
</dbReference>
<dbReference type="EC" id="2.7.13.3" evidence="3"/>
<dbReference type="InterPro" id="IPR027417">
    <property type="entry name" value="P-loop_NTPase"/>
</dbReference>
<dbReference type="GO" id="GO:0000155">
    <property type="term" value="F:phosphorelay sensor kinase activity"/>
    <property type="evidence" value="ECO:0007669"/>
    <property type="project" value="InterPro"/>
</dbReference>
<dbReference type="GeneID" id="54365924"/>
<dbReference type="SMART" id="SM00448">
    <property type="entry name" value="REC"/>
    <property type="match status" value="1"/>
</dbReference>
<dbReference type="Pfam" id="PF00072">
    <property type="entry name" value="Response_reg"/>
    <property type="match status" value="1"/>
</dbReference>
<gene>
    <name evidence="20" type="ORF">K489DRAFT_414083</name>
</gene>
<keyword evidence="7" id="KW-0812">Transmembrane</keyword>
<dbReference type="InterPro" id="IPR003661">
    <property type="entry name" value="HisK_dim/P_dom"/>
</dbReference>
<evidence type="ECO:0000259" key="16">
    <source>
        <dbReference type="PROSITE" id="PS50011"/>
    </source>
</evidence>
<keyword evidence="10" id="KW-0067">ATP-binding</keyword>
<dbReference type="InterPro" id="IPR011006">
    <property type="entry name" value="CheY-like_superfamily"/>
</dbReference>
<dbReference type="PRINTS" id="PR00344">
    <property type="entry name" value="BCTRLSENSOR"/>
</dbReference>
<dbReference type="Pfam" id="PF13185">
    <property type="entry name" value="GAF_2"/>
    <property type="match status" value="1"/>
</dbReference>
<dbReference type="Gene3D" id="1.10.510.10">
    <property type="entry name" value="Transferase(Phosphotransferase) domain 1"/>
    <property type="match status" value="1"/>
</dbReference>
<feature type="domain" description="Response regulatory" evidence="18">
    <location>
        <begin position="2138"/>
        <end position="2261"/>
    </location>
</feature>
<feature type="coiled-coil region" evidence="14">
    <location>
        <begin position="1820"/>
        <end position="1850"/>
    </location>
</feature>
<dbReference type="SUPFAM" id="SSF55781">
    <property type="entry name" value="GAF domain-like"/>
    <property type="match status" value="1"/>
</dbReference>
<evidence type="ECO:0000256" key="8">
    <source>
        <dbReference type="ARBA" id="ARBA00022741"/>
    </source>
</evidence>
<dbReference type="Proteomes" id="UP000504637">
    <property type="component" value="Unplaced"/>
</dbReference>
<feature type="compositionally biased region" description="Low complexity" evidence="15">
    <location>
        <begin position="2463"/>
        <end position="2477"/>
    </location>
</feature>
<dbReference type="GO" id="GO:0005886">
    <property type="term" value="C:plasma membrane"/>
    <property type="evidence" value="ECO:0007669"/>
    <property type="project" value="UniProtKB-SubCell"/>
</dbReference>
<dbReference type="FunFam" id="3.40.50.2300:FF:000285">
    <property type="entry name" value="Putative sensor histidine kinase/response regulator"/>
    <property type="match status" value="1"/>
</dbReference>
<keyword evidence="19" id="KW-1185">Reference proteome</keyword>
<reference evidence="20" key="3">
    <citation type="submission" date="2025-08" db="UniProtKB">
        <authorList>
            <consortium name="RefSeq"/>
        </authorList>
    </citation>
    <scope>IDENTIFICATION</scope>
    <source>
        <strain evidence="20">CBS 342.82</strain>
    </source>
</reference>
<evidence type="ECO:0000256" key="3">
    <source>
        <dbReference type="ARBA" id="ARBA00012438"/>
    </source>
</evidence>
<dbReference type="InterPro" id="IPR029016">
    <property type="entry name" value="GAF-like_dom_sf"/>
</dbReference>
<keyword evidence="12" id="KW-0472">Membrane</keyword>
<reference evidence="20" key="2">
    <citation type="submission" date="2020-04" db="EMBL/GenBank/DDBJ databases">
        <authorList>
            <consortium name="NCBI Genome Project"/>
        </authorList>
    </citation>
    <scope>NUCLEOTIDE SEQUENCE</scope>
    <source>
        <strain evidence="20">CBS 342.82</strain>
    </source>
</reference>
<feature type="region of interest" description="Disordered" evidence="15">
    <location>
        <begin position="30"/>
        <end position="78"/>
    </location>
</feature>
<evidence type="ECO:0000256" key="11">
    <source>
        <dbReference type="ARBA" id="ARBA00022989"/>
    </source>
</evidence>
<dbReference type="InterPro" id="IPR005467">
    <property type="entry name" value="His_kinase_dom"/>
</dbReference>
<dbReference type="InterPro" id="IPR003018">
    <property type="entry name" value="GAF"/>
</dbReference>
<dbReference type="Pfam" id="PF00512">
    <property type="entry name" value="HisKA"/>
    <property type="match status" value="1"/>
</dbReference>
<feature type="domain" description="Histidine kinase" evidence="17">
    <location>
        <begin position="1864"/>
        <end position="2086"/>
    </location>
</feature>
<evidence type="ECO:0000256" key="9">
    <source>
        <dbReference type="ARBA" id="ARBA00022777"/>
    </source>
</evidence>
<dbReference type="InterPro" id="IPR036097">
    <property type="entry name" value="HisK_dim/P_sf"/>
</dbReference>
<dbReference type="InterPro" id="IPR004358">
    <property type="entry name" value="Sig_transdc_His_kin-like_C"/>
</dbReference>
<sequence length="2487" mass="275652">MPSTPENSAFKRLYERLADDLPAYDFDGDISPVHSSYDNWHFYGRKRPSRRKGDTRKVTPSSAATSRPASVRTQSDVTDEEKEPEVWVVARLSVQQLRLEREYKVCQTLFTSATPEQKFFVRPLDFVRMPVRRQGDLPLSAFVFEAPGRNYLKEVVEFGPNVYTTRDDDPPRPKQNKIELLEFLNFARASAEILECLHHEHDLVHGEIRADAFHFNKETNVVRMINFGSGVRSFEHGLSSANWARVSAERGVEQRLQFIAPEQTGRLPAEPDARTDIYSLGILFWTILTAQPAFEGKSPLDIMQSKLSRRLPPVSSLRPDVPDALSRVIQKMTQRNMDDRYNSIAAVKSDVTALKRILEGGDQAGLDTFVVASSDASCFFNLPSHLVGRQEQLATIVGIIDKAARRSARAAPVSRKGLYSLSSGSSILSGERPDLSLLEEMMSDSTSSTDRENRARLNSIPEMIAPIDLPKPNKAGSDKSGRSGRKGSIASSATSAIDEGDAKAIEGYSTTGSVNHTESGQRSNLTSQISTENNSYLRTAQKLKRKGKTELIVLCGSAGCGKSTLVQHIQGTARKYGYFTSAKFDQVKNAPFDPMLKIMAALFRQIFSENDVNTQFHDNLRVMIRPVWNVLSAYLELPLWLLSPVTNGSTLSETSGSRQATPTLVNQERRTCNLNASQEWLRTGGGNKTSRFLHIYLDVLRLLALQKFVCLCVDDLQFADAESLELIELIVRAHIPIALILTHRGDETLAPHVRKLLERATTIEVKPFSEEDTAQYVSDTLHREKDYCLPLVAVIQERSQGNPFFVREMLDSAYKTGCIFYCWKCRSFEFSIDKLFKTFSSPGDGQYSSHDFIIRRMEKLPVDAQTVLSWAAIMGNTFSFRTIKRVMSCKCSELVPQPLVPPVSKDAVTGLSVALASYIVMPTEEEEIFRFSHDRYLTAADALALSRHQKDEMHYMLASSMMRHDPYDPVKDPSTVLFEQARHICEGIAAVQRREDTKFAFREVLYQAAETARESGARSSGLYYFRHCLLLLPEDPWDDSTGKATYSEVITIKTRAAEAYSHTGQAEEAAALLEDVFRHARNAIDSAPAAIIRSRMYGQQGDSRKAFMSLRFAMAALGVTMYDWSWEECDTEFMRLVPLLESNPPSVTAEKKFPADKTLVSLGALLTELMSACFWTDMRLWTISTLTVMNLYLERGSFPQAGLGYIHLAGLCIWKYNMLNAALKFGNNALEIFEQYPDEHYTAGRGLVTYVVYLGHIQKELKYSFEALEKGMSSAAAAGDKGMHLVNIGIVCAWKLWSASENVAEIEAYIASATEEFPEWQQNLRGGPFLIGARQYLRAMAGKTYSKHAADVLSDESHSSENYVKFVNETASSPERPLSIYNSYRLSIMYRFGHYKEAMEFGEEILFEVDHLLCMRYVYSTLFFLAMATLASIRERPDREDRDYLLEKVSHYRGRIEMVASVNSVNYFVWLKLLDAETADLKFNYGEVHASYEAAVNHAIVQESGMDEALSLELYADWLVRRGATRPARGILQECITVYRRLGAHGKADQVSEKYSFLLFYGERNQSAVDAGTQTTADIAVGRSYTESLRNITNQHATDTPADRTAEWLQPRTKSAADAQSKDIPTALSSAAGLDVIDLAGILESSQLLSSELNVEKLLSKLTGIIIDSTGADTVGLVVEDDSNEWSVVSIGTAEAIQTPEQGIPLNTFADTVARQIMLYVLRFKEEVFVRNVLEDERFSNVPEAWLEHRPEGLSVIALPILHGDNDLLGTLYCEAPPNTFTERTLTLLKLLVNQIAISIANALLFKRSEKIQASNTSMLEVQKQALAQARESEKKAKAAEAKAMEMVRLKEEAARAKSMFLANVSHELRTPLNGVIGMSEMLKSTHLSKEQEEHADSIRVCADTLLSVINDILDFSKLEAGKMQVFYVPLSLTQTISEVVRALSYTNIERNLETVQELDLADDLVVMGDPVRLHQILMNLMSNAYKFTKQGTVTVRCFVVSEDAENITITVEVADTGIGITDEQQKKLFLPFSQADSSTARSYGGTGLGLSICKAILENIMNGSIWLRSKPNVGTTVSFSVPFKKVAPGDVLASNGPTPGSREADPMAMFSLPHANDDVHGNRANGNLKGIRRDQLKVCIAEDNPINQKIAINFVKRLGFRCEAYGDGQQALDALTRASAAGEPFHLVLMDCQMPVKDGYTATREIRESPDPRVAQVLVIAMTASAIRGDREKCLEAGMNNYLAKPVRADTLKQMLESYLHQESAPIATLQAEADDLVDSVVASNATDQTPPSTSSTPTPPRAKPPASSSSSSSSSSSPLRRPKPLPHQQQNHTLSPTTPTATTATEIHLTPAELARKPQAQAQMRAQMKAVEQQIRDSQNLDNHNQPEIVAQALNATARGPPLVLLDGDDGEVEDGEGNPGRNVKEVDPTTLGKSLPPSSSSSSSSKVDGAGVVNGTADANPHPTNPNGNGNGSPPHERKKKSPR</sequence>
<evidence type="ECO:0000256" key="12">
    <source>
        <dbReference type="ARBA" id="ARBA00023136"/>
    </source>
</evidence>
<dbReference type="SMART" id="SM00065">
    <property type="entry name" value="GAF"/>
    <property type="match status" value="1"/>
</dbReference>
<evidence type="ECO:0000256" key="15">
    <source>
        <dbReference type="SAM" id="MobiDB-lite"/>
    </source>
</evidence>
<dbReference type="PANTHER" id="PTHR43047">
    <property type="entry name" value="TWO-COMPONENT HISTIDINE PROTEIN KINASE"/>
    <property type="match status" value="1"/>
</dbReference>
<feature type="compositionally biased region" description="Acidic residues" evidence="15">
    <location>
        <begin position="2409"/>
        <end position="2419"/>
    </location>
</feature>
<feature type="compositionally biased region" description="Low complexity" evidence="15">
    <location>
        <begin position="58"/>
        <end position="73"/>
    </location>
</feature>
<dbReference type="InterPro" id="IPR011009">
    <property type="entry name" value="Kinase-like_dom_sf"/>
</dbReference>
<dbReference type="SUPFAM" id="SSF55874">
    <property type="entry name" value="ATPase domain of HSP90 chaperone/DNA topoisomerase II/histidine kinase"/>
    <property type="match status" value="1"/>
</dbReference>
<feature type="domain" description="Protein kinase" evidence="16">
    <location>
        <begin position="37"/>
        <end position="354"/>
    </location>
</feature>
<dbReference type="FunFam" id="1.10.510.10:FF:000579">
    <property type="entry name" value="Sensor histidine kinase/response regulator, putative"/>
    <property type="match status" value="1"/>
</dbReference>
<keyword evidence="11" id="KW-1133">Transmembrane helix</keyword>
<dbReference type="Gene3D" id="3.30.450.40">
    <property type="match status" value="1"/>
</dbReference>
<dbReference type="SUPFAM" id="SSF52172">
    <property type="entry name" value="CheY-like"/>
    <property type="match status" value="1"/>
</dbReference>
<dbReference type="Gene3D" id="3.40.50.2300">
    <property type="match status" value="1"/>
</dbReference>
<feature type="modified residue" description="4-aspartylphosphate" evidence="13">
    <location>
        <position position="2192"/>
    </location>
</feature>
<evidence type="ECO:0000256" key="4">
    <source>
        <dbReference type="ARBA" id="ARBA00022475"/>
    </source>
</evidence>
<dbReference type="InterPro" id="IPR000719">
    <property type="entry name" value="Prot_kinase_dom"/>
</dbReference>
<comment type="catalytic activity">
    <reaction evidence="1">
        <text>ATP + protein L-histidine = ADP + protein N-phospho-L-histidine.</text>
        <dbReference type="EC" id="2.7.13.3"/>
    </reaction>
</comment>
<feature type="compositionally biased region" description="Polar residues" evidence="15">
    <location>
        <begin position="2378"/>
        <end position="2388"/>
    </location>
</feature>
<dbReference type="SMART" id="SM00220">
    <property type="entry name" value="S_TKc"/>
    <property type="match status" value="1"/>
</dbReference>
<evidence type="ECO:0000256" key="2">
    <source>
        <dbReference type="ARBA" id="ARBA00004651"/>
    </source>
</evidence>
<dbReference type="InterPro" id="IPR036890">
    <property type="entry name" value="HATPase_C_sf"/>
</dbReference>
<evidence type="ECO:0000256" key="5">
    <source>
        <dbReference type="ARBA" id="ARBA00022553"/>
    </source>
</evidence>
<evidence type="ECO:0000259" key="18">
    <source>
        <dbReference type="PROSITE" id="PS50110"/>
    </source>
</evidence>
<evidence type="ECO:0000259" key="17">
    <source>
        <dbReference type="PROSITE" id="PS50109"/>
    </source>
</evidence>
<evidence type="ECO:0000313" key="20">
    <source>
        <dbReference type="RefSeq" id="XP_033455062.1"/>
    </source>
</evidence>
<keyword evidence="4" id="KW-1003">Cell membrane</keyword>
<feature type="region of interest" description="Disordered" evidence="15">
    <location>
        <begin position="2359"/>
        <end position="2487"/>
    </location>
</feature>
<feature type="compositionally biased region" description="Low complexity" evidence="15">
    <location>
        <begin position="2359"/>
        <end position="2372"/>
    </location>
</feature>
<evidence type="ECO:0000256" key="10">
    <source>
        <dbReference type="ARBA" id="ARBA00022840"/>
    </source>
</evidence>
<dbReference type="CDD" id="cd16922">
    <property type="entry name" value="HATPase_EvgS-ArcB-TorS-like"/>
    <property type="match status" value="1"/>
</dbReference>
<dbReference type="RefSeq" id="XP_033455062.1">
    <property type="nucleotide sequence ID" value="XM_033608125.1"/>
</dbReference>
<dbReference type="InterPro" id="IPR003594">
    <property type="entry name" value="HATPase_dom"/>
</dbReference>
<evidence type="ECO:0000256" key="7">
    <source>
        <dbReference type="ARBA" id="ARBA00022692"/>
    </source>
</evidence>
<evidence type="ECO:0000313" key="19">
    <source>
        <dbReference type="Proteomes" id="UP000504637"/>
    </source>
</evidence>
<accession>A0A6J3LQ31</accession>
<dbReference type="SMART" id="SM00388">
    <property type="entry name" value="HisKA"/>
    <property type="match status" value="1"/>
</dbReference>
<dbReference type="SMART" id="SM00387">
    <property type="entry name" value="HATPase_c"/>
    <property type="match status" value="1"/>
</dbReference>
<keyword evidence="6" id="KW-0808">Transferase</keyword>
<feature type="region of interest" description="Disordered" evidence="15">
    <location>
        <begin position="2286"/>
        <end position="2343"/>
    </location>
</feature>
<keyword evidence="9" id="KW-0418">Kinase</keyword>
<feature type="compositionally biased region" description="Low complexity" evidence="15">
    <location>
        <begin position="2306"/>
        <end position="2321"/>
    </location>
</feature>
<keyword evidence="5 13" id="KW-0597">Phosphoprotein</keyword>
<dbReference type="CDD" id="cd17546">
    <property type="entry name" value="REC_hyHK_CKI1_RcsC-like"/>
    <property type="match status" value="1"/>
</dbReference>
<protein>
    <recommendedName>
        <fullName evidence="3">histidine kinase</fullName>
        <ecNumber evidence="3">2.7.13.3</ecNumber>
    </recommendedName>
</protein>
<dbReference type="FunFam" id="1.10.287.130:FF:000003">
    <property type="entry name" value="Histidine kinase"/>
    <property type="match status" value="1"/>
</dbReference>
<dbReference type="PROSITE" id="PS50110">
    <property type="entry name" value="RESPONSE_REGULATORY"/>
    <property type="match status" value="1"/>
</dbReference>
<comment type="subcellular location">
    <subcellularLocation>
        <location evidence="2">Cell membrane</location>
        <topology evidence="2">Multi-pass membrane protein</topology>
    </subcellularLocation>
</comment>
<dbReference type="Gene3D" id="1.10.287.130">
    <property type="match status" value="1"/>
</dbReference>
<dbReference type="PANTHER" id="PTHR43047:SF46">
    <property type="entry name" value="HISTIDINE KINASE_RESPONSE REGULATOR, PUTATIVE (AFU_ORTHOLOGUE AFUA_3G12550)-RELATED"/>
    <property type="match status" value="1"/>
</dbReference>
<evidence type="ECO:0000256" key="1">
    <source>
        <dbReference type="ARBA" id="ARBA00000085"/>
    </source>
</evidence>
<reference evidence="20" key="1">
    <citation type="submission" date="2020-01" db="EMBL/GenBank/DDBJ databases">
        <authorList>
            <consortium name="DOE Joint Genome Institute"/>
            <person name="Haridas S."/>
            <person name="Albert R."/>
            <person name="Binder M."/>
            <person name="Bloem J."/>
            <person name="Labutti K."/>
            <person name="Salamov A."/>
            <person name="Andreopoulos B."/>
            <person name="Baker S.E."/>
            <person name="Barry K."/>
            <person name="Bills G."/>
            <person name="Bluhm B.H."/>
            <person name="Cannon C."/>
            <person name="Castanera R."/>
            <person name="Culley D.E."/>
            <person name="Daum C."/>
            <person name="Ezra D."/>
            <person name="Gonzalez J.B."/>
            <person name="Henrissat B."/>
            <person name="Kuo A."/>
            <person name="Liang C."/>
            <person name="Lipzen A."/>
            <person name="Lutzoni F."/>
            <person name="Magnuson J."/>
            <person name="Mondo S."/>
            <person name="Nolan M."/>
            <person name="Ohm R."/>
            <person name="Pangilinan J."/>
            <person name="Park H.-J."/>
            <person name="Ramirez L."/>
            <person name="Alfaro M."/>
            <person name="Sun H."/>
            <person name="Tritt A."/>
            <person name="Yoshinaga Y."/>
            <person name="Zwiers L.-H."/>
            <person name="Turgeon B.G."/>
            <person name="Goodwin S.B."/>
            <person name="Spatafora J.W."/>
            <person name="Crous P.W."/>
            <person name="Grigoriev I.V."/>
        </authorList>
    </citation>
    <scope>NUCLEOTIDE SEQUENCE</scope>
    <source>
        <strain evidence="20">CBS 342.82</strain>
    </source>
</reference>
<feature type="region of interest" description="Disordered" evidence="15">
    <location>
        <begin position="510"/>
        <end position="530"/>
    </location>
</feature>
<evidence type="ECO:0000256" key="14">
    <source>
        <dbReference type="SAM" id="Coils"/>
    </source>
</evidence>